<dbReference type="Proteomes" id="UP001610563">
    <property type="component" value="Unassembled WGS sequence"/>
</dbReference>
<evidence type="ECO:0000313" key="2">
    <source>
        <dbReference type="Proteomes" id="UP001610563"/>
    </source>
</evidence>
<reference evidence="1 2" key="1">
    <citation type="submission" date="2024-07" db="EMBL/GenBank/DDBJ databases">
        <title>Section-level genome sequencing and comparative genomics of Aspergillus sections Usti and Cavernicolus.</title>
        <authorList>
            <consortium name="Lawrence Berkeley National Laboratory"/>
            <person name="Nybo J.L."/>
            <person name="Vesth T.C."/>
            <person name="Theobald S."/>
            <person name="Frisvad J.C."/>
            <person name="Larsen T.O."/>
            <person name="Kjaerboelling I."/>
            <person name="Rothschild-Mancinelli K."/>
            <person name="Lyhne E.K."/>
            <person name="Kogle M.E."/>
            <person name="Barry K."/>
            <person name="Clum A."/>
            <person name="Na H."/>
            <person name="Ledsgaard L."/>
            <person name="Lin J."/>
            <person name="Lipzen A."/>
            <person name="Kuo A."/>
            <person name="Riley R."/>
            <person name="Mondo S."/>
            <person name="Labutti K."/>
            <person name="Haridas S."/>
            <person name="Pangalinan J."/>
            <person name="Salamov A.A."/>
            <person name="Simmons B.A."/>
            <person name="Magnuson J.K."/>
            <person name="Chen J."/>
            <person name="Drula E."/>
            <person name="Henrissat B."/>
            <person name="Wiebenga A."/>
            <person name="Lubbers R.J."/>
            <person name="Gomes A.C."/>
            <person name="Makela M.R."/>
            <person name="Stajich J."/>
            <person name="Grigoriev I.V."/>
            <person name="Mortensen U.H."/>
            <person name="De Vries R.P."/>
            <person name="Baker S.E."/>
            <person name="Andersen M.R."/>
        </authorList>
    </citation>
    <scope>NUCLEOTIDE SEQUENCE [LARGE SCALE GENOMIC DNA]</scope>
    <source>
        <strain evidence="1 2">CBS 209.92</strain>
    </source>
</reference>
<comment type="caution">
    <text evidence="1">The sequence shown here is derived from an EMBL/GenBank/DDBJ whole genome shotgun (WGS) entry which is preliminary data.</text>
</comment>
<proteinExistence type="predicted"/>
<accession>A0ABR4FV39</accession>
<gene>
    <name evidence="1" type="ORF">BJX66DRAFT_311637</name>
</gene>
<keyword evidence="2" id="KW-1185">Reference proteome</keyword>
<sequence length="204" mass="22440">MSTPVTEVVVLTVKPDVDVDGPAEGLFSIIARQEGFRRLKWGRWEEDPNKVQLMINWDDISSHIAFTQSGADYQELFAGLTPLIAAPPEIFHLQIDPDTINKILDDPIVELATFFLVGEGFEEAVTNTLAVGTKSEGCLGFARGPVVEELAYEDGPKGKAHYAAISWTSLEARTATTQREDVKESGQLLIGKIGGYEVHHVKFQ</sequence>
<dbReference type="SUPFAM" id="SSF54909">
    <property type="entry name" value="Dimeric alpha+beta barrel"/>
    <property type="match status" value="1"/>
</dbReference>
<organism evidence="1 2">
    <name type="scientific">Aspergillus keveii</name>
    <dbReference type="NCBI Taxonomy" id="714993"/>
    <lineage>
        <taxon>Eukaryota</taxon>
        <taxon>Fungi</taxon>
        <taxon>Dikarya</taxon>
        <taxon>Ascomycota</taxon>
        <taxon>Pezizomycotina</taxon>
        <taxon>Eurotiomycetes</taxon>
        <taxon>Eurotiomycetidae</taxon>
        <taxon>Eurotiales</taxon>
        <taxon>Aspergillaceae</taxon>
        <taxon>Aspergillus</taxon>
        <taxon>Aspergillus subgen. Nidulantes</taxon>
    </lineage>
</organism>
<dbReference type="Gene3D" id="3.30.70.100">
    <property type="match status" value="1"/>
</dbReference>
<dbReference type="InterPro" id="IPR011008">
    <property type="entry name" value="Dimeric_a/b-barrel"/>
</dbReference>
<protein>
    <recommendedName>
        <fullName evidence="3">ABM domain-containing protein</fullName>
    </recommendedName>
</protein>
<evidence type="ECO:0008006" key="3">
    <source>
        <dbReference type="Google" id="ProtNLM"/>
    </source>
</evidence>
<dbReference type="EMBL" id="JBFTWV010000103">
    <property type="protein sequence ID" value="KAL2787142.1"/>
    <property type="molecule type" value="Genomic_DNA"/>
</dbReference>
<evidence type="ECO:0000313" key="1">
    <source>
        <dbReference type="EMBL" id="KAL2787142.1"/>
    </source>
</evidence>
<name>A0ABR4FV39_9EURO</name>